<dbReference type="EMBL" id="WTXG01000017">
    <property type="protein sequence ID" value="KAI0300624.1"/>
    <property type="molecule type" value="Genomic_DNA"/>
</dbReference>
<reference evidence="1" key="1">
    <citation type="journal article" date="2022" name="New Phytol.">
        <title>Evolutionary transition to the ectomycorrhizal habit in the genomes of a hyperdiverse lineage of mushroom-forming fungi.</title>
        <authorList>
            <person name="Looney B."/>
            <person name="Miyauchi S."/>
            <person name="Morin E."/>
            <person name="Drula E."/>
            <person name="Courty P.E."/>
            <person name="Kohler A."/>
            <person name="Kuo A."/>
            <person name="LaButti K."/>
            <person name="Pangilinan J."/>
            <person name="Lipzen A."/>
            <person name="Riley R."/>
            <person name="Andreopoulos W."/>
            <person name="He G."/>
            <person name="Johnson J."/>
            <person name="Nolan M."/>
            <person name="Tritt A."/>
            <person name="Barry K.W."/>
            <person name="Grigoriev I.V."/>
            <person name="Nagy L.G."/>
            <person name="Hibbett D."/>
            <person name="Henrissat B."/>
            <person name="Matheny P.B."/>
            <person name="Labbe J."/>
            <person name="Martin F.M."/>
        </authorList>
    </citation>
    <scope>NUCLEOTIDE SEQUENCE</scope>
    <source>
        <strain evidence="1">BPL690</strain>
    </source>
</reference>
<proteinExistence type="predicted"/>
<evidence type="ECO:0000313" key="1">
    <source>
        <dbReference type="EMBL" id="KAI0300624.1"/>
    </source>
</evidence>
<accession>A0AAD4M462</accession>
<sequence length="87" mass="9735">MLLIGTEIPGSGNSKCLVSGDLGCTHSSFVRTEFGLCRTGPHKVPRGRFPWRVTDLARDVMFLGDKSRTFCACFFYSFVTFIYRCIG</sequence>
<dbReference type="AlphaFoldDB" id="A0AAD4M462"/>
<keyword evidence="2" id="KW-1185">Reference proteome</keyword>
<name>A0AAD4M462_9AGAM</name>
<organism evidence="1 2">
    <name type="scientific">Multifurca ochricompacta</name>
    <dbReference type="NCBI Taxonomy" id="376703"/>
    <lineage>
        <taxon>Eukaryota</taxon>
        <taxon>Fungi</taxon>
        <taxon>Dikarya</taxon>
        <taxon>Basidiomycota</taxon>
        <taxon>Agaricomycotina</taxon>
        <taxon>Agaricomycetes</taxon>
        <taxon>Russulales</taxon>
        <taxon>Russulaceae</taxon>
        <taxon>Multifurca</taxon>
    </lineage>
</organism>
<gene>
    <name evidence="1" type="ORF">B0F90DRAFT_1912020</name>
</gene>
<feature type="non-terminal residue" evidence="1">
    <location>
        <position position="87"/>
    </location>
</feature>
<protein>
    <submittedName>
        <fullName evidence="1">Uncharacterized protein</fullName>
    </submittedName>
</protein>
<comment type="caution">
    <text evidence="1">The sequence shown here is derived from an EMBL/GenBank/DDBJ whole genome shotgun (WGS) entry which is preliminary data.</text>
</comment>
<evidence type="ECO:0000313" key="2">
    <source>
        <dbReference type="Proteomes" id="UP001203297"/>
    </source>
</evidence>
<dbReference type="Proteomes" id="UP001203297">
    <property type="component" value="Unassembled WGS sequence"/>
</dbReference>